<dbReference type="Proteomes" id="UP000053660">
    <property type="component" value="Unassembled WGS sequence"/>
</dbReference>
<evidence type="ECO:0000313" key="3">
    <source>
        <dbReference type="Proteomes" id="UP000053660"/>
    </source>
</evidence>
<keyword evidence="1" id="KW-0732">Signal</keyword>
<proteinExistence type="predicted"/>
<sequence>MNLFFVVAFTTMLCGAVSGQYADYWMCSDPYYYTLCQDDIVSERFSVNKPLSSKYIFIKVALVVDPGYYDYPAYDYVIGIPIYVYDHGYAYPYADHPCEYYYRILPLKLDDLPP</sequence>
<dbReference type="EMBL" id="KN559089">
    <property type="protein sequence ID" value="KHJ86905.1"/>
    <property type="molecule type" value="Genomic_DNA"/>
</dbReference>
<name>A0A0B1SUL1_OESDE</name>
<evidence type="ECO:0000313" key="2">
    <source>
        <dbReference type="EMBL" id="KHJ86905.1"/>
    </source>
</evidence>
<organism evidence="2 3">
    <name type="scientific">Oesophagostomum dentatum</name>
    <name type="common">Nodular worm</name>
    <dbReference type="NCBI Taxonomy" id="61180"/>
    <lineage>
        <taxon>Eukaryota</taxon>
        <taxon>Metazoa</taxon>
        <taxon>Ecdysozoa</taxon>
        <taxon>Nematoda</taxon>
        <taxon>Chromadorea</taxon>
        <taxon>Rhabditida</taxon>
        <taxon>Rhabditina</taxon>
        <taxon>Rhabditomorpha</taxon>
        <taxon>Strongyloidea</taxon>
        <taxon>Strongylidae</taxon>
        <taxon>Oesophagostomum</taxon>
    </lineage>
</organism>
<keyword evidence="3" id="KW-1185">Reference proteome</keyword>
<feature type="signal peptide" evidence="1">
    <location>
        <begin position="1"/>
        <end position="19"/>
    </location>
</feature>
<reference evidence="2 3" key="1">
    <citation type="submission" date="2014-03" db="EMBL/GenBank/DDBJ databases">
        <title>Draft genome of the hookworm Oesophagostomum dentatum.</title>
        <authorList>
            <person name="Mitreva M."/>
        </authorList>
    </citation>
    <scope>NUCLEOTIDE SEQUENCE [LARGE SCALE GENOMIC DNA]</scope>
    <source>
        <strain evidence="2 3">OD-Hann</strain>
    </source>
</reference>
<protein>
    <submittedName>
        <fullName evidence="2">Uncharacterized protein</fullName>
    </submittedName>
</protein>
<accession>A0A0B1SUL1</accession>
<feature type="chain" id="PRO_5002061161" evidence="1">
    <location>
        <begin position="20"/>
        <end position="114"/>
    </location>
</feature>
<evidence type="ECO:0000256" key="1">
    <source>
        <dbReference type="SAM" id="SignalP"/>
    </source>
</evidence>
<gene>
    <name evidence="2" type="ORF">OESDEN_13331</name>
</gene>
<dbReference type="AlphaFoldDB" id="A0A0B1SUL1"/>